<proteinExistence type="predicted"/>
<dbReference type="PANTHER" id="PTHR45986">
    <property type="entry name" value="ZINC FINGER MATRIN-TYPE PROTEIN 2"/>
    <property type="match status" value="1"/>
</dbReference>
<evidence type="ECO:0000256" key="4">
    <source>
        <dbReference type="ARBA" id="ARBA00023242"/>
    </source>
</evidence>
<evidence type="ECO:0000256" key="3">
    <source>
        <dbReference type="ARBA" id="ARBA00022833"/>
    </source>
</evidence>
<dbReference type="InParanoid" id="A0A177CXT6"/>
<keyword evidence="8" id="KW-1185">Reference proteome</keyword>
<dbReference type="GO" id="GO:0005681">
    <property type="term" value="C:spliceosomal complex"/>
    <property type="evidence" value="ECO:0007669"/>
    <property type="project" value="InterPro"/>
</dbReference>
<feature type="region of interest" description="Disordered" evidence="5">
    <location>
        <begin position="220"/>
        <end position="264"/>
    </location>
</feature>
<evidence type="ECO:0000256" key="5">
    <source>
        <dbReference type="SAM" id="MobiDB-lite"/>
    </source>
</evidence>
<dbReference type="OrthoDB" id="30343at2759"/>
<keyword evidence="4" id="KW-0539">Nucleus</keyword>
<keyword evidence="3" id="KW-0862">Zinc</keyword>
<feature type="compositionally biased region" description="Basic and acidic residues" evidence="5">
    <location>
        <begin position="220"/>
        <end position="245"/>
    </location>
</feature>
<gene>
    <name evidence="7" type="ORF">CC84DRAFT_1201144</name>
</gene>
<dbReference type="PANTHER" id="PTHR45986:SF1">
    <property type="entry name" value="ZINC FINGER MATRIN-TYPE PROTEIN 2"/>
    <property type="match status" value="1"/>
</dbReference>
<dbReference type="GO" id="GO:0000398">
    <property type="term" value="P:mRNA splicing, via spliceosome"/>
    <property type="evidence" value="ECO:0007669"/>
    <property type="project" value="InterPro"/>
</dbReference>
<sequence length="264" mass="30565">MREAEVATARTRTLYGQPALAVHTRAHSKRYYIPSNLIGHLRIPRRIPHFRSSRRTPHTTAMDKKGGAYGGAAGGGDTDFRKTYDREKYAVLAKEREQRERDEGKARYEAKQEGRSYRRRASTPEDLRMAEVRTSRVDVASLVGKTMLVPAGSGVGKRGKSAGFYCEACDITLRDSPSWIEHLNSKQHLSNTGQSMDVKRATLEEVRERLRYLSRKRREAMQKEELDLDKRLDQRREAEDKEREAKRQKRNEKRRAKKDDWDGF</sequence>
<dbReference type="InterPro" id="IPR003604">
    <property type="entry name" value="Matrin/U1-like-C_Znf_C2H2"/>
</dbReference>
<evidence type="ECO:0000313" key="8">
    <source>
        <dbReference type="Proteomes" id="UP000077069"/>
    </source>
</evidence>
<organism evidence="7 8">
    <name type="scientific">Paraphaeosphaeria sporulosa</name>
    <dbReference type="NCBI Taxonomy" id="1460663"/>
    <lineage>
        <taxon>Eukaryota</taxon>
        <taxon>Fungi</taxon>
        <taxon>Dikarya</taxon>
        <taxon>Ascomycota</taxon>
        <taxon>Pezizomycotina</taxon>
        <taxon>Dothideomycetes</taxon>
        <taxon>Pleosporomycetidae</taxon>
        <taxon>Pleosporales</taxon>
        <taxon>Massarineae</taxon>
        <taxon>Didymosphaeriaceae</taxon>
        <taxon>Paraphaeosphaeria</taxon>
    </lineage>
</organism>
<dbReference type="Proteomes" id="UP000077069">
    <property type="component" value="Unassembled WGS sequence"/>
</dbReference>
<evidence type="ECO:0000256" key="1">
    <source>
        <dbReference type="ARBA" id="ARBA00022723"/>
    </source>
</evidence>
<evidence type="ECO:0000256" key="2">
    <source>
        <dbReference type="ARBA" id="ARBA00022771"/>
    </source>
</evidence>
<reference evidence="7 8" key="1">
    <citation type="submission" date="2016-05" db="EMBL/GenBank/DDBJ databases">
        <title>Comparative analysis of secretome profiles of manganese(II)-oxidizing ascomycete fungi.</title>
        <authorList>
            <consortium name="DOE Joint Genome Institute"/>
            <person name="Zeiner C.A."/>
            <person name="Purvine S.O."/>
            <person name="Zink E.M."/>
            <person name="Wu S."/>
            <person name="Pasa-Tolic L."/>
            <person name="Chaput D.L."/>
            <person name="Haridas S."/>
            <person name="Grigoriev I.V."/>
            <person name="Santelli C.M."/>
            <person name="Hansel C.M."/>
        </authorList>
    </citation>
    <scope>NUCLEOTIDE SEQUENCE [LARGE SCALE GENOMIC DNA]</scope>
    <source>
        <strain evidence="7 8">AP3s5-JAC2a</strain>
    </source>
</reference>
<dbReference type="RefSeq" id="XP_018042401.1">
    <property type="nucleotide sequence ID" value="XM_018181707.1"/>
</dbReference>
<dbReference type="GO" id="GO:0003676">
    <property type="term" value="F:nucleic acid binding"/>
    <property type="evidence" value="ECO:0007669"/>
    <property type="project" value="InterPro"/>
</dbReference>
<evidence type="ECO:0000259" key="6">
    <source>
        <dbReference type="SMART" id="SM00451"/>
    </source>
</evidence>
<dbReference type="GO" id="GO:0008270">
    <property type="term" value="F:zinc ion binding"/>
    <property type="evidence" value="ECO:0007669"/>
    <property type="project" value="UniProtKB-KW"/>
</dbReference>
<name>A0A177CXT6_9PLEO</name>
<dbReference type="InterPro" id="IPR013087">
    <property type="entry name" value="Znf_C2H2_type"/>
</dbReference>
<dbReference type="AlphaFoldDB" id="A0A177CXT6"/>
<feature type="compositionally biased region" description="Basic residues" evidence="5">
    <location>
        <begin position="246"/>
        <end position="256"/>
    </location>
</feature>
<dbReference type="EMBL" id="KV441548">
    <property type="protein sequence ID" value="OAG12036.1"/>
    <property type="molecule type" value="Genomic_DNA"/>
</dbReference>
<feature type="region of interest" description="Disordered" evidence="5">
    <location>
        <begin position="53"/>
        <end position="74"/>
    </location>
</feature>
<keyword evidence="2" id="KW-0863">Zinc-finger</keyword>
<feature type="region of interest" description="Disordered" evidence="5">
    <location>
        <begin position="95"/>
        <end position="122"/>
    </location>
</feature>
<dbReference type="STRING" id="1460663.A0A177CXT6"/>
<evidence type="ECO:0000313" key="7">
    <source>
        <dbReference type="EMBL" id="OAG12036.1"/>
    </source>
</evidence>
<feature type="domain" description="U1-type" evidence="6">
    <location>
        <begin position="161"/>
        <end position="195"/>
    </location>
</feature>
<dbReference type="Pfam" id="PF12874">
    <property type="entry name" value="zf-met"/>
    <property type="match status" value="1"/>
</dbReference>
<accession>A0A177CXT6</accession>
<keyword evidence="1" id="KW-0479">Metal-binding</keyword>
<dbReference type="InterPro" id="IPR040107">
    <property type="entry name" value="Snu23"/>
</dbReference>
<dbReference type="GeneID" id="28765193"/>
<dbReference type="SMART" id="SM00451">
    <property type="entry name" value="ZnF_U1"/>
    <property type="match status" value="1"/>
</dbReference>
<dbReference type="SUPFAM" id="SSF57667">
    <property type="entry name" value="beta-beta-alpha zinc fingers"/>
    <property type="match status" value="1"/>
</dbReference>
<dbReference type="GO" id="GO:0046540">
    <property type="term" value="C:U4/U6 x U5 tri-snRNP complex"/>
    <property type="evidence" value="ECO:0007669"/>
    <property type="project" value="TreeGrafter"/>
</dbReference>
<dbReference type="InterPro" id="IPR036236">
    <property type="entry name" value="Znf_C2H2_sf"/>
</dbReference>
<protein>
    <recommendedName>
        <fullName evidence="6">U1-type domain-containing protein</fullName>
    </recommendedName>
</protein>